<sequence length="112" mass="12300">MDEGLDLGLPIDPEEDNSAIYMQGLNDSVALDDLANIKGMPHHFVDVLEDPRVTWETMEETEAASPQADPGAARGLPLEEEMSSTKLERGSIPIWAVETRTPGEQNTTRISH</sequence>
<dbReference type="AlphaFoldDB" id="A0A1A6FTR4"/>
<dbReference type="STRING" id="56216.A0A1A6FTR4"/>
<organism evidence="2 3">
    <name type="scientific">Neotoma lepida</name>
    <name type="common">Desert woodrat</name>
    <dbReference type="NCBI Taxonomy" id="56216"/>
    <lineage>
        <taxon>Eukaryota</taxon>
        <taxon>Metazoa</taxon>
        <taxon>Chordata</taxon>
        <taxon>Craniata</taxon>
        <taxon>Vertebrata</taxon>
        <taxon>Euteleostomi</taxon>
        <taxon>Mammalia</taxon>
        <taxon>Eutheria</taxon>
        <taxon>Euarchontoglires</taxon>
        <taxon>Glires</taxon>
        <taxon>Rodentia</taxon>
        <taxon>Myomorpha</taxon>
        <taxon>Muroidea</taxon>
        <taxon>Cricetidae</taxon>
        <taxon>Neotominae</taxon>
        <taxon>Neotoma</taxon>
    </lineage>
</organism>
<proteinExistence type="predicted"/>
<name>A0A1A6FTR4_NEOLE</name>
<comment type="caution">
    <text evidence="2">The sequence shown here is derived from an EMBL/GenBank/DDBJ whole genome shotgun (WGS) entry which is preliminary data.</text>
</comment>
<dbReference type="EMBL" id="LZPO01118249">
    <property type="protein sequence ID" value="OBS56975.1"/>
    <property type="molecule type" value="Genomic_DNA"/>
</dbReference>
<evidence type="ECO:0000256" key="1">
    <source>
        <dbReference type="SAM" id="MobiDB-lite"/>
    </source>
</evidence>
<accession>A0A1A6FTR4</accession>
<protein>
    <submittedName>
        <fullName evidence="2">Uncharacterized protein</fullName>
    </submittedName>
</protein>
<feature type="compositionally biased region" description="Polar residues" evidence="1">
    <location>
        <begin position="102"/>
        <end position="112"/>
    </location>
</feature>
<dbReference type="Proteomes" id="UP000092124">
    <property type="component" value="Unassembled WGS sequence"/>
</dbReference>
<evidence type="ECO:0000313" key="3">
    <source>
        <dbReference type="Proteomes" id="UP000092124"/>
    </source>
</evidence>
<reference evidence="2 3" key="1">
    <citation type="submission" date="2016-06" db="EMBL/GenBank/DDBJ databases">
        <title>The Draft Genome Sequence and Annotation of the Desert Woodrat Neotoma lepida.</title>
        <authorList>
            <person name="Campbell M."/>
            <person name="Oakeson K.F."/>
            <person name="Yandell M."/>
            <person name="Halpert J.R."/>
            <person name="Dearing D."/>
        </authorList>
    </citation>
    <scope>NUCLEOTIDE SEQUENCE [LARGE SCALE GENOMIC DNA]</scope>
    <source>
        <strain evidence="2">417</strain>
        <tissue evidence="2">Liver</tissue>
    </source>
</reference>
<feature type="region of interest" description="Disordered" evidence="1">
    <location>
        <begin position="82"/>
        <end position="112"/>
    </location>
</feature>
<gene>
    <name evidence="2" type="ORF">A6R68_11902</name>
</gene>
<keyword evidence="3" id="KW-1185">Reference proteome</keyword>
<evidence type="ECO:0000313" key="2">
    <source>
        <dbReference type="EMBL" id="OBS56975.1"/>
    </source>
</evidence>